<dbReference type="EMBL" id="CCXY01000062">
    <property type="protein sequence ID" value="CEG11605.1"/>
    <property type="molecule type" value="Genomic_DNA"/>
</dbReference>
<name>A0A098E9E9_9ZZZZ</name>
<proteinExistence type="predicted"/>
<sequence>MVKCKNLVFHDYQLNKKIDRIKCHHTNKPMFFFIYVINDCAAII</sequence>
<protein>
    <submittedName>
        <fullName evidence="1">Uncharacterized protein</fullName>
    </submittedName>
</protein>
<dbReference type="AlphaFoldDB" id="A0A098E9E9"/>
<evidence type="ECO:0000313" key="1">
    <source>
        <dbReference type="EMBL" id="CEG11605.1"/>
    </source>
</evidence>
<gene>
    <name evidence="1" type="ORF">MSIBF_A1540003</name>
</gene>
<organism evidence="1">
    <name type="scientific">groundwater metagenome</name>
    <dbReference type="NCBI Taxonomy" id="717931"/>
    <lineage>
        <taxon>unclassified sequences</taxon>
        <taxon>metagenomes</taxon>
        <taxon>ecological metagenomes</taxon>
    </lineage>
</organism>
<accession>A0A098E9E9</accession>
<reference evidence="1" key="1">
    <citation type="submission" date="2014-09" db="EMBL/GenBank/DDBJ databases">
        <authorList>
            <person name="Probst J Alexander"/>
        </authorList>
    </citation>
    <scope>NUCLEOTIDE SEQUENCE</scope>
</reference>